<evidence type="ECO:0000313" key="2">
    <source>
        <dbReference type="Proteomes" id="UP000277580"/>
    </source>
</evidence>
<protein>
    <submittedName>
        <fullName evidence="1">Uncharacterized protein</fullName>
    </submittedName>
</protein>
<evidence type="ECO:0000313" key="1">
    <source>
        <dbReference type="EMBL" id="RPB17337.1"/>
    </source>
</evidence>
<dbReference type="InParanoid" id="A0A3N4L395"/>
<reference evidence="1 2" key="1">
    <citation type="journal article" date="2018" name="Nat. Ecol. Evol.">
        <title>Pezizomycetes genomes reveal the molecular basis of ectomycorrhizal truffle lifestyle.</title>
        <authorList>
            <person name="Murat C."/>
            <person name="Payen T."/>
            <person name="Noel B."/>
            <person name="Kuo A."/>
            <person name="Morin E."/>
            <person name="Chen J."/>
            <person name="Kohler A."/>
            <person name="Krizsan K."/>
            <person name="Balestrini R."/>
            <person name="Da Silva C."/>
            <person name="Montanini B."/>
            <person name="Hainaut M."/>
            <person name="Levati E."/>
            <person name="Barry K.W."/>
            <person name="Belfiori B."/>
            <person name="Cichocki N."/>
            <person name="Clum A."/>
            <person name="Dockter R.B."/>
            <person name="Fauchery L."/>
            <person name="Guy J."/>
            <person name="Iotti M."/>
            <person name="Le Tacon F."/>
            <person name="Lindquist E.A."/>
            <person name="Lipzen A."/>
            <person name="Malagnac F."/>
            <person name="Mello A."/>
            <person name="Molinier V."/>
            <person name="Miyauchi S."/>
            <person name="Poulain J."/>
            <person name="Riccioni C."/>
            <person name="Rubini A."/>
            <person name="Sitrit Y."/>
            <person name="Splivallo R."/>
            <person name="Traeger S."/>
            <person name="Wang M."/>
            <person name="Zifcakova L."/>
            <person name="Wipf D."/>
            <person name="Zambonelli A."/>
            <person name="Paolocci F."/>
            <person name="Nowrousian M."/>
            <person name="Ottonello S."/>
            <person name="Baldrian P."/>
            <person name="Spatafora J.W."/>
            <person name="Henrissat B."/>
            <person name="Nagy L.G."/>
            <person name="Aury J.M."/>
            <person name="Wincker P."/>
            <person name="Grigoriev I.V."/>
            <person name="Bonfante P."/>
            <person name="Martin F.M."/>
        </authorList>
    </citation>
    <scope>NUCLEOTIDE SEQUENCE [LARGE SCALE GENOMIC DNA]</scope>
    <source>
        <strain evidence="1 2">CCBAS932</strain>
    </source>
</reference>
<organism evidence="1 2">
    <name type="scientific">Morchella conica CCBAS932</name>
    <dbReference type="NCBI Taxonomy" id="1392247"/>
    <lineage>
        <taxon>Eukaryota</taxon>
        <taxon>Fungi</taxon>
        <taxon>Dikarya</taxon>
        <taxon>Ascomycota</taxon>
        <taxon>Pezizomycotina</taxon>
        <taxon>Pezizomycetes</taxon>
        <taxon>Pezizales</taxon>
        <taxon>Morchellaceae</taxon>
        <taxon>Morchella</taxon>
    </lineage>
</organism>
<dbReference type="Proteomes" id="UP000277580">
    <property type="component" value="Unassembled WGS sequence"/>
</dbReference>
<keyword evidence="2" id="KW-1185">Reference proteome</keyword>
<name>A0A3N4L395_9PEZI</name>
<gene>
    <name evidence="1" type="ORF">P167DRAFT_126465</name>
</gene>
<sequence>MESNYYYRQERGRGDSRRIESGNLYSIAGFAQQVSLLYDGMAGDLCVDLRIARLRDWLLDYWGLATVGIKTCGFFSALTVKTGRLYSTGEVLFLHRSAPIRVFIP</sequence>
<proteinExistence type="predicted"/>
<dbReference type="EMBL" id="ML119106">
    <property type="protein sequence ID" value="RPB17337.1"/>
    <property type="molecule type" value="Genomic_DNA"/>
</dbReference>
<dbReference type="AlphaFoldDB" id="A0A3N4L395"/>
<accession>A0A3N4L395</accession>